<accession>A0ACC0UGL7</accession>
<keyword evidence="2" id="KW-1185">Reference proteome</keyword>
<organism evidence="1 2">
    <name type="scientific">Russula earlei</name>
    <dbReference type="NCBI Taxonomy" id="71964"/>
    <lineage>
        <taxon>Eukaryota</taxon>
        <taxon>Fungi</taxon>
        <taxon>Dikarya</taxon>
        <taxon>Basidiomycota</taxon>
        <taxon>Agaricomycotina</taxon>
        <taxon>Agaricomycetes</taxon>
        <taxon>Russulales</taxon>
        <taxon>Russulaceae</taxon>
        <taxon>Russula</taxon>
    </lineage>
</organism>
<sequence length="356" mass="39088">MISNAQRVAEGLEQWGKMEMGWQVGEVRQSSHLMPNITYGHLPSPKCGVSPSKNTNWEWETITDSGNAADMNMQDLPSFYHPATQIQSHINPDNSSNLGQHQPIASGTFDDMQDHQRTVLIWPRAGTNIQVIATDLVHFPSSWTWPTSMRLEIWEVGLGTLDIQSRIFKGKAPMARIECAPGMGGPKFEELVGSLRRVGGFAVAQHGIHDEGRHLRHLFAPFGSHLLCAVLPDFDIQELRKSRRQSRKVPLAVAEDRHGQSSQEITFAAKDVISPPHQLHLQQQAHNYQFPPQHPQAPWAQQPAPLDIAGNDGELDDRGMDAGTAPDSGLGDAHVIGLISATGSMDRVGGICNAPS</sequence>
<name>A0ACC0UGL7_9AGAM</name>
<dbReference type="Proteomes" id="UP001207468">
    <property type="component" value="Unassembled WGS sequence"/>
</dbReference>
<dbReference type="EMBL" id="JAGFNK010000035">
    <property type="protein sequence ID" value="KAI9510730.1"/>
    <property type="molecule type" value="Genomic_DNA"/>
</dbReference>
<gene>
    <name evidence="1" type="ORF">F5148DRAFT_523349</name>
</gene>
<protein>
    <submittedName>
        <fullName evidence="1">Uncharacterized protein</fullName>
    </submittedName>
</protein>
<reference evidence="1" key="1">
    <citation type="submission" date="2021-03" db="EMBL/GenBank/DDBJ databases">
        <title>Evolutionary priming and transition to the ectomycorrhizal habit in an iconic lineage of mushroom-forming fungi: is preadaptation a requirement?</title>
        <authorList>
            <consortium name="DOE Joint Genome Institute"/>
            <person name="Looney B.P."/>
            <person name="Miyauchi S."/>
            <person name="Morin E."/>
            <person name="Drula E."/>
            <person name="Courty P.E."/>
            <person name="Chicoki N."/>
            <person name="Fauchery L."/>
            <person name="Kohler A."/>
            <person name="Kuo A."/>
            <person name="LaButti K."/>
            <person name="Pangilinan J."/>
            <person name="Lipzen A."/>
            <person name="Riley R."/>
            <person name="Andreopoulos W."/>
            <person name="He G."/>
            <person name="Johnson J."/>
            <person name="Barry K.W."/>
            <person name="Grigoriev I.V."/>
            <person name="Nagy L."/>
            <person name="Hibbett D."/>
            <person name="Henrissat B."/>
            <person name="Matheny P.B."/>
            <person name="Labbe J."/>
            <person name="Martin A.F."/>
        </authorList>
    </citation>
    <scope>NUCLEOTIDE SEQUENCE</scope>
    <source>
        <strain evidence="1">BPL698</strain>
    </source>
</reference>
<comment type="caution">
    <text evidence="1">The sequence shown here is derived from an EMBL/GenBank/DDBJ whole genome shotgun (WGS) entry which is preliminary data.</text>
</comment>
<evidence type="ECO:0000313" key="1">
    <source>
        <dbReference type="EMBL" id="KAI9510730.1"/>
    </source>
</evidence>
<evidence type="ECO:0000313" key="2">
    <source>
        <dbReference type="Proteomes" id="UP001207468"/>
    </source>
</evidence>
<proteinExistence type="predicted"/>